<dbReference type="PANTHER" id="PTHR43895">
    <property type="entry name" value="CALCIUM/CALMODULIN-DEPENDENT PROTEIN KINASE KINASE-RELATED"/>
    <property type="match status" value="1"/>
</dbReference>
<comment type="similarity">
    <text evidence="2">Belongs to the protein kinase superfamily. CAMK Ser/Thr protein kinase family. SNF1 subfamily.</text>
</comment>
<protein>
    <recommendedName>
        <fullName evidence="3">non-specific serine/threonine protein kinase</fullName>
        <ecNumber evidence="3">2.7.11.1</ecNumber>
    </recommendedName>
</protein>
<feature type="domain" description="NAF" evidence="12">
    <location>
        <begin position="56"/>
        <end position="80"/>
    </location>
</feature>
<keyword evidence="6" id="KW-0547">Nucleotide-binding</keyword>
<comment type="caution">
    <text evidence="13">The sequence shown here is derived from an EMBL/GenBank/DDBJ whole genome shotgun (WGS) entry which is preliminary data.</text>
</comment>
<gene>
    <name evidence="13" type="ORF">Fot_29166</name>
</gene>
<dbReference type="EMBL" id="JBFOLJ010000008">
    <property type="protein sequence ID" value="KAL2515195.1"/>
    <property type="molecule type" value="Genomic_DNA"/>
</dbReference>
<dbReference type="CDD" id="cd12195">
    <property type="entry name" value="CIPK_C"/>
    <property type="match status" value="1"/>
</dbReference>
<evidence type="ECO:0000256" key="8">
    <source>
        <dbReference type="ARBA" id="ARBA00022840"/>
    </source>
</evidence>
<dbReference type="PANTHER" id="PTHR43895:SF140">
    <property type="entry name" value="CBL-INTERACTING SERINE_THREONINE-PROTEIN KINASE 12"/>
    <property type="match status" value="1"/>
</dbReference>
<dbReference type="Pfam" id="PF03822">
    <property type="entry name" value="NAF"/>
    <property type="match status" value="1"/>
</dbReference>
<evidence type="ECO:0000256" key="2">
    <source>
        <dbReference type="ARBA" id="ARBA00006234"/>
    </source>
</evidence>
<comment type="catalytic activity">
    <reaction evidence="11">
        <text>L-seryl-[protein] + ATP = O-phospho-L-seryl-[protein] + ADP + H(+)</text>
        <dbReference type="Rhea" id="RHEA:17989"/>
        <dbReference type="Rhea" id="RHEA-COMP:9863"/>
        <dbReference type="Rhea" id="RHEA-COMP:11604"/>
        <dbReference type="ChEBI" id="CHEBI:15378"/>
        <dbReference type="ChEBI" id="CHEBI:29999"/>
        <dbReference type="ChEBI" id="CHEBI:30616"/>
        <dbReference type="ChEBI" id="CHEBI:83421"/>
        <dbReference type="ChEBI" id="CHEBI:456216"/>
        <dbReference type="EC" id="2.7.11.1"/>
    </reaction>
</comment>
<evidence type="ECO:0000256" key="3">
    <source>
        <dbReference type="ARBA" id="ARBA00012513"/>
    </source>
</evidence>
<dbReference type="InterPro" id="IPR018451">
    <property type="entry name" value="NAF/FISL_domain"/>
</dbReference>
<evidence type="ECO:0000256" key="4">
    <source>
        <dbReference type="ARBA" id="ARBA00022527"/>
    </source>
</evidence>
<dbReference type="AlphaFoldDB" id="A0ABD1TRW2"/>
<dbReference type="GO" id="GO:0004674">
    <property type="term" value="F:protein serine/threonine kinase activity"/>
    <property type="evidence" value="ECO:0007669"/>
    <property type="project" value="UniProtKB-KW"/>
</dbReference>
<evidence type="ECO:0000256" key="9">
    <source>
        <dbReference type="ARBA" id="ARBA00023211"/>
    </source>
</evidence>
<proteinExistence type="inferred from homology"/>
<evidence type="ECO:0000256" key="11">
    <source>
        <dbReference type="ARBA" id="ARBA00048679"/>
    </source>
</evidence>
<dbReference type="EC" id="2.7.11.1" evidence="3"/>
<dbReference type="PROSITE" id="PS50816">
    <property type="entry name" value="NAF"/>
    <property type="match status" value="1"/>
</dbReference>
<comment type="cofactor">
    <cofactor evidence="1">
        <name>Mn(2+)</name>
        <dbReference type="ChEBI" id="CHEBI:29035"/>
    </cofactor>
</comment>
<evidence type="ECO:0000256" key="6">
    <source>
        <dbReference type="ARBA" id="ARBA00022741"/>
    </source>
</evidence>
<evidence type="ECO:0000256" key="1">
    <source>
        <dbReference type="ARBA" id="ARBA00001936"/>
    </source>
</evidence>
<organism evidence="13 14">
    <name type="scientific">Forsythia ovata</name>
    <dbReference type="NCBI Taxonomy" id="205694"/>
    <lineage>
        <taxon>Eukaryota</taxon>
        <taxon>Viridiplantae</taxon>
        <taxon>Streptophyta</taxon>
        <taxon>Embryophyta</taxon>
        <taxon>Tracheophyta</taxon>
        <taxon>Spermatophyta</taxon>
        <taxon>Magnoliopsida</taxon>
        <taxon>eudicotyledons</taxon>
        <taxon>Gunneridae</taxon>
        <taxon>Pentapetalae</taxon>
        <taxon>asterids</taxon>
        <taxon>lamiids</taxon>
        <taxon>Lamiales</taxon>
        <taxon>Oleaceae</taxon>
        <taxon>Forsythieae</taxon>
        <taxon>Forsythia</taxon>
    </lineage>
</organism>
<evidence type="ECO:0000313" key="13">
    <source>
        <dbReference type="EMBL" id="KAL2515195.1"/>
    </source>
</evidence>
<keyword evidence="5" id="KW-0808">Transferase</keyword>
<evidence type="ECO:0000256" key="7">
    <source>
        <dbReference type="ARBA" id="ARBA00022777"/>
    </source>
</evidence>
<dbReference type="Gene3D" id="3.30.310.80">
    <property type="entry name" value="Kinase associated domain 1, KA1"/>
    <property type="match status" value="1"/>
</dbReference>
<evidence type="ECO:0000256" key="10">
    <source>
        <dbReference type="ARBA" id="ARBA00047899"/>
    </source>
</evidence>
<keyword evidence="14" id="KW-1185">Reference proteome</keyword>
<comment type="catalytic activity">
    <reaction evidence="10">
        <text>L-threonyl-[protein] + ATP = O-phospho-L-threonyl-[protein] + ADP + H(+)</text>
        <dbReference type="Rhea" id="RHEA:46608"/>
        <dbReference type="Rhea" id="RHEA-COMP:11060"/>
        <dbReference type="Rhea" id="RHEA-COMP:11605"/>
        <dbReference type="ChEBI" id="CHEBI:15378"/>
        <dbReference type="ChEBI" id="CHEBI:30013"/>
        <dbReference type="ChEBI" id="CHEBI:30616"/>
        <dbReference type="ChEBI" id="CHEBI:61977"/>
        <dbReference type="ChEBI" id="CHEBI:456216"/>
        <dbReference type="EC" id="2.7.11.1"/>
    </reaction>
</comment>
<keyword evidence="7 13" id="KW-0418">Kinase</keyword>
<reference evidence="14" key="1">
    <citation type="submission" date="2024-07" db="EMBL/GenBank/DDBJ databases">
        <title>Two chromosome-level genome assemblies of Korean endemic species Abeliophyllum distichum and Forsythia ovata (Oleaceae).</title>
        <authorList>
            <person name="Jang H."/>
        </authorList>
    </citation>
    <scope>NUCLEOTIDE SEQUENCE [LARGE SCALE GENOMIC DNA]</scope>
</reference>
<accession>A0ABD1TRW2</accession>
<dbReference type="FunFam" id="3.30.310.80:FF:000005">
    <property type="entry name" value="Non-specific serine/threonine protein kinase"/>
    <property type="match status" value="1"/>
</dbReference>
<name>A0ABD1TRW2_9LAMI</name>
<keyword evidence="8" id="KW-0067">ATP-binding</keyword>
<dbReference type="GO" id="GO:0005524">
    <property type="term" value="F:ATP binding"/>
    <property type="evidence" value="ECO:0007669"/>
    <property type="project" value="UniProtKB-KW"/>
</dbReference>
<dbReference type="Proteomes" id="UP001604277">
    <property type="component" value="Unassembled WGS sequence"/>
</dbReference>
<evidence type="ECO:0000313" key="14">
    <source>
        <dbReference type="Proteomes" id="UP001604277"/>
    </source>
</evidence>
<keyword evidence="9" id="KW-0464">Manganese</keyword>
<evidence type="ECO:0000256" key="5">
    <source>
        <dbReference type="ARBA" id="ARBA00022679"/>
    </source>
</evidence>
<keyword evidence="4" id="KW-0723">Serine/threonine-protein kinase</keyword>
<sequence length="174" mass="19886">MNNKWFKRGFKHAKIYIEDDKLCSVNDDENDDMESLSDQLLSESKLDTRMRFTSLPRPASLKAFDIISFSRGFDLSGLFDEGTDGARFVSRAHVSNIISKLEEIAKVVSFSVRKKDYRMSLEGSREGVKGPLTIADEIFELTQSLRVVEVKKKGGDIVEYEEFCNQELKPIIDF</sequence>
<dbReference type="InterPro" id="IPR004041">
    <property type="entry name" value="NAF_dom"/>
</dbReference>
<evidence type="ECO:0000259" key="12">
    <source>
        <dbReference type="PROSITE" id="PS50816"/>
    </source>
</evidence>